<gene>
    <name evidence="2" type="ORF">IscW_ISCW013395</name>
</gene>
<reference evidence="3" key="2">
    <citation type="submission" date="2020-05" db="UniProtKB">
        <authorList>
            <consortium name="EnsemblMetazoa"/>
        </authorList>
    </citation>
    <scope>IDENTIFICATION</scope>
    <source>
        <strain evidence="3">wikel</strain>
    </source>
</reference>
<feature type="compositionally biased region" description="Basic and acidic residues" evidence="1">
    <location>
        <begin position="76"/>
        <end position="108"/>
    </location>
</feature>
<dbReference type="InParanoid" id="B7QFG8"/>
<reference evidence="2 4" key="1">
    <citation type="submission" date="2008-03" db="EMBL/GenBank/DDBJ databases">
        <title>Annotation of Ixodes scapularis.</title>
        <authorList>
            <consortium name="Ixodes scapularis Genome Project Consortium"/>
            <person name="Caler E."/>
            <person name="Hannick L.I."/>
            <person name="Bidwell S."/>
            <person name="Joardar V."/>
            <person name="Thiagarajan M."/>
            <person name="Amedeo P."/>
            <person name="Galinsky K.J."/>
            <person name="Schobel S."/>
            <person name="Inman J."/>
            <person name="Hostetler J."/>
            <person name="Miller J."/>
            <person name="Hammond M."/>
            <person name="Megy K."/>
            <person name="Lawson D."/>
            <person name="Kodira C."/>
            <person name="Sutton G."/>
            <person name="Meyer J."/>
            <person name="Hill C.A."/>
            <person name="Birren B."/>
            <person name="Nene V."/>
            <person name="Collins F."/>
            <person name="Alarcon-Chaidez F."/>
            <person name="Wikel S."/>
            <person name="Strausberg R."/>
        </authorList>
    </citation>
    <scope>NUCLEOTIDE SEQUENCE [LARGE SCALE GENOMIC DNA]</scope>
    <source>
        <strain evidence="4">Wikel</strain>
        <strain evidence="2">Wikel colony</strain>
    </source>
</reference>
<keyword evidence="4" id="KW-1185">Reference proteome</keyword>
<evidence type="ECO:0000256" key="1">
    <source>
        <dbReference type="SAM" id="MobiDB-lite"/>
    </source>
</evidence>
<evidence type="ECO:0000313" key="2">
    <source>
        <dbReference type="EMBL" id="EEC17590.1"/>
    </source>
</evidence>
<proteinExistence type="predicted"/>
<protein>
    <submittedName>
        <fullName evidence="2 3">Uncharacterized protein</fullName>
    </submittedName>
</protein>
<feature type="non-terminal residue" evidence="2">
    <location>
        <position position="108"/>
    </location>
</feature>
<feature type="compositionally biased region" description="Basic residues" evidence="1">
    <location>
        <begin position="18"/>
        <end position="27"/>
    </location>
</feature>
<dbReference type="HOGENOM" id="CLU_2203539_0_0_1"/>
<dbReference type="EnsemblMetazoa" id="ISCW013395-RA">
    <property type="protein sequence ID" value="ISCW013395-PA"/>
    <property type="gene ID" value="ISCW013395"/>
</dbReference>
<accession>B7QFG8</accession>
<name>B7QFG8_IXOSC</name>
<feature type="compositionally biased region" description="Basic and acidic residues" evidence="1">
    <location>
        <begin position="32"/>
        <end position="46"/>
    </location>
</feature>
<sequence length="108" mass="12491">RTRERERVTPGTRSKRETGKHKKRATLGKKTGAREKWVRFREEGKKGKMKGLKRSKDATKTCTKMMEQSGGKKPRKADTDRENGMTRERAESEKTSRGPEKGKRTEKK</sequence>
<dbReference type="PaxDb" id="6945-B7QFG8"/>
<dbReference type="Proteomes" id="UP000001555">
    <property type="component" value="Unassembled WGS sequence"/>
</dbReference>
<dbReference type="VEuPathDB" id="VectorBase:ISCI013395"/>
<dbReference type="EMBL" id="DS925814">
    <property type="protein sequence ID" value="EEC17590.1"/>
    <property type="molecule type" value="Genomic_DNA"/>
</dbReference>
<feature type="non-terminal residue" evidence="2">
    <location>
        <position position="1"/>
    </location>
</feature>
<dbReference type="AlphaFoldDB" id="B7QFG8"/>
<dbReference type="VEuPathDB" id="VectorBase:ISCW013395"/>
<evidence type="ECO:0000313" key="3">
    <source>
        <dbReference type="EnsemblMetazoa" id="ISCW013395-PA"/>
    </source>
</evidence>
<feature type="region of interest" description="Disordered" evidence="1">
    <location>
        <begin position="1"/>
        <end position="108"/>
    </location>
</feature>
<dbReference type="EMBL" id="ABJB010076422">
    <property type="status" value="NOT_ANNOTATED_CDS"/>
    <property type="molecule type" value="Genomic_DNA"/>
</dbReference>
<organism>
    <name type="scientific">Ixodes scapularis</name>
    <name type="common">Black-legged tick</name>
    <name type="synonym">Deer tick</name>
    <dbReference type="NCBI Taxonomy" id="6945"/>
    <lineage>
        <taxon>Eukaryota</taxon>
        <taxon>Metazoa</taxon>
        <taxon>Ecdysozoa</taxon>
        <taxon>Arthropoda</taxon>
        <taxon>Chelicerata</taxon>
        <taxon>Arachnida</taxon>
        <taxon>Acari</taxon>
        <taxon>Parasitiformes</taxon>
        <taxon>Ixodida</taxon>
        <taxon>Ixodoidea</taxon>
        <taxon>Ixodidae</taxon>
        <taxon>Ixodinae</taxon>
        <taxon>Ixodes</taxon>
    </lineage>
</organism>
<evidence type="ECO:0000313" key="4">
    <source>
        <dbReference type="Proteomes" id="UP000001555"/>
    </source>
</evidence>